<proteinExistence type="predicted"/>
<dbReference type="EMBL" id="CP035733">
    <property type="protein sequence ID" value="QGY81172.1"/>
    <property type="molecule type" value="Genomic_DNA"/>
</dbReference>
<sequence>MRALFLSLLLVATPAAALNEGLQCVPYARALSGVTIYGDAHTWWGQAEGKYDRGNDPEVGAVLAFPPHGNMRLGHVAAVRRIVDDRTIIISHANWSTIGGVRGHIEEDVRAVDVSEANDWSRVRVWYTPNEALGSTEWPVHGFIYPKQRRSEAEARKAVAILLKDRVIPALPAATPVRMAEAEKPAFKSAAVKTGFGLSGDLLKDIDRKAAKETKATSAPAKSVRLASVEKLIAKLPKS</sequence>
<organism evidence="3 4">
    <name type="scientific">Sphingorhabdus lacus</name>
    <dbReference type="NCBI Taxonomy" id="392610"/>
    <lineage>
        <taxon>Bacteria</taxon>
        <taxon>Pseudomonadati</taxon>
        <taxon>Pseudomonadota</taxon>
        <taxon>Alphaproteobacteria</taxon>
        <taxon>Sphingomonadales</taxon>
        <taxon>Sphingomonadaceae</taxon>
        <taxon>Sphingorhabdus</taxon>
    </lineage>
</organism>
<accession>A0A6I6LFK8</accession>
<dbReference type="PROSITE" id="PS50911">
    <property type="entry name" value="CHAP"/>
    <property type="match status" value="1"/>
</dbReference>
<dbReference type="RefSeq" id="WP_158901101.1">
    <property type="nucleotide sequence ID" value="NZ_CP035733.1"/>
</dbReference>
<protein>
    <submittedName>
        <fullName evidence="3">CHAP domain-containing protein</fullName>
    </submittedName>
</protein>
<dbReference type="SUPFAM" id="SSF54001">
    <property type="entry name" value="Cysteine proteinases"/>
    <property type="match status" value="1"/>
</dbReference>
<name>A0A6I6LFK8_9SPHN</name>
<evidence type="ECO:0000259" key="2">
    <source>
        <dbReference type="PROSITE" id="PS50911"/>
    </source>
</evidence>
<keyword evidence="4" id="KW-1185">Reference proteome</keyword>
<evidence type="ECO:0000313" key="4">
    <source>
        <dbReference type="Proteomes" id="UP000428803"/>
    </source>
</evidence>
<reference evidence="4" key="1">
    <citation type="submission" date="2019-01" db="EMBL/GenBank/DDBJ databases">
        <title>Sphingorhabdus lacus sp.nov., isolated from an oligotrophic freshwater lake.</title>
        <authorList>
            <person name="Park M."/>
        </authorList>
    </citation>
    <scope>NUCLEOTIDE SEQUENCE [LARGE SCALE GENOMIC DNA]</scope>
    <source>
        <strain evidence="4">IMCC1753</strain>
    </source>
</reference>
<dbReference type="Gene3D" id="3.90.1720.10">
    <property type="entry name" value="endopeptidase domain like (from Nostoc punctiforme)"/>
    <property type="match status" value="1"/>
</dbReference>
<dbReference type="AlphaFoldDB" id="A0A6I6LFK8"/>
<dbReference type="Proteomes" id="UP000428803">
    <property type="component" value="Chromosome"/>
</dbReference>
<dbReference type="InterPro" id="IPR007921">
    <property type="entry name" value="CHAP_dom"/>
</dbReference>
<feature type="signal peptide" evidence="1">
    <location>
        <begin position="1"/>
        <end position="17"/>
    </location>
</feature>
<feature type="chain" id="PRO_5026221877" evidence="1">
    <location>
        <begin position="18"/>
        <end position="239"/>
    </location>
</feature>
<keyword evidence="1" id="KW-0732">Signal</keyword>
<evidence type="ECO:0000256" key="1">
    <source>
        <dbReference type="SAM" id="SignalP"/>
    </source>
</evidence>
<dbReference type="OrthoDB" id="7279151at2"/>
<dbReference type="Pfam" id="PF05257">
    <property type="entry name" value="CHAP"/>
    <property type="match status" value="1"/>
</dbReference>
<feature type="domain" description="Peptidase C51" evidence="2">
    <location>
        <begin position="1"/>
        <end position="124"/>
    </location>
</feature>
<gene>
    <name evidence="3" type="ORF">EUU25_11455</name>
</gene>
<evidence type="ECO:0000313" key="3">
    <source>
        <dbReference type="EMBL" id="QGY81172.1"/>
    </source>
</evidence>
<dbReference type="InterPro" id="IPR038765">
    <property type="entry name" value="Papain-like_cys_pep_sf"/>
</dbReference>
<dbReference type="KEGG" id="slaa:EUU25_11455"/>